<sequence>MKEINFDEEHRSCIDKILNESWETFKRQFVWQTIMSEARNEAAFQFCFASIIKEIGNRYVKSDEAFFVDLETKIEVGADIISKYHDYNISKWKFIDITCGFKVGDNIKYKCAIELKCPIAGNTKHTAFPHTMYRIYRDLMYLEIESKNSLDDISEGRFYLMTNDVHYTNKPAYAEKAKTDSTYKPLGLLDPLNSESRINSTEKGEVCYHPAKEGGQIRKIKLDNSYEINWEKAKIQGKQEIENWYFLEIKIPQKSE</sequence>
<dbReference type="Proteomes" id="UP000823660">
    <property type="component" value="Unassembled WGS sequence"/>
</dbReference>
<name>A0A9D9I8U5_9BACT</name>
<evidence type="ECO:0000313" key="1">
    <source>
        <dbReference type="EMBL" id="MBO8467880.1"/>
    </source>
</evidence>
<organism evidence="1 2">
    <name type="scientific">Candidatus Cryptobacteroides faecipullorum</name>
    <dbReference type="NCBI Taxonomy" id="2840764"/>
    <lineage>
        <taxon>Bacteria</taxon>
        <taxon>Pseudomonadati</taxon>
        <taxon>Bacteroidota</taxon>
        <taxon>Bacteroidia</taxon>
        <taxon>Bacteroidales</taxon>
        <taxon>Candidatus Cryptobacteroides</taxon>
    </lineage>
</organism>
<dbReference type="AlphaFoldDB" id="A0A9D9I8U5"/>
<reference evidence="1" key="2">
    <citation type="journal article" date="2021" name="PeerJ">
        <title>Extensive microbial diversity within the chicken gut microbiome revealed by metagenomics and culture.</title>
        <authorList>
            <person name="Gilroy R."/>
            <person name="Ravi A."/>
            <person name="Getino M."/>
            <person name="Pursley I."/>
            <person name="Horton D.L."/>
            <person name="Alikhan N.F."/>
            <person name="Baker D."/>
            <person name="Gharbi K."/>
            <person name="Hall N."/>
            <person name="Watson M."/>
            <person name="Adriaenssens E.M."/>
            <person name="Foster-Nyarko E."/>
            <person name="Jarju S."/>
            <person name="Secka A."/>
            <person name="Antonio M."/>
            <person name="Oren A."/>
            <person name="Chaudhuri R.R."/>
            <person name="La Ragione R."/>
            <person name="Hildebrand F."/>
            <person name="Pallen M.J."/>
        </authorList>
    </citation>
    <scope>NUCLEOTIDE SEQUENCE</scope>
    <source>
        <strain evidence="1">B1-15692</strain>
    </source>
</reference>
<comment type="caution">
    <text evidence="1">The sequence shown here is derived from an EMBL/GenBank/DDBJ whole genome shotgun (WGS) entry which is preliminary data.</text>
</comment>
<reference evidence="1" key="1">
    <citation type="submission" date="2020-10" db="EMBL/GenBank/DDBJ databases">
        <authorList>
            <person name="Gilroy R."/>
        </authorList>
    </citation>
    <scope>NUCLEOTIDE SEQUENCE</scope>
    <source>
        <strain evidence="1">B1-15692</strain>
    </source>
</reference>
<evidence type="ECO:0008006" key="3">
    <source>
        <dbReference type="Google" id="ProtNLM"/>
    </source>
</evidence>
<evidence type="ECO:0000313" key="2">
    <source>
        <dbReference type="Proteomes" id="UP000823660"/>
    </source>
</evidence>
<dbReference type="EMBL" id="JADIMH010000062">
    <property type="protein sequence ID" value="MBO8467880.1"/>
    <property type="molecule type" value="Genomic_DNA"/>
</dbReference>
<protein>
    <recommendedName>
        <fullName evidence="3">Restriction endonuclease</fullName>
    </recommendedName>
</protein>
<proteinExistence type="predicted"/>
<accession>A0A9D9I8U5</accession>
<gene>
    <name evidence="1" type="ORF">IAB99_09005</name>
</gene>